<keyword evidence="3" id="KW-1003">Cell membrane</keyword>
<feature type="chain" id="PRO_5042212724" evidence="10">
    <location>
        <begin position="25"/>
        <end position="676"/>
    </location>
</feature>
<evidence type="ECO:0000256" key="3">
    <source>
        <dbReference type="ARBA" id="ARBA00022475"/>
    </source>
</evidence>
<dbReference type="Proteomes" id="UP000887575">
    <property type="component" value="Unassembled WGS sequence"/>
</dbReference>
<dbReference type="PANTHER" id="PTHR22907">
    <property type="entry name" value="GH04558P"/>
    <property type="match status" value="1"/>
</dbReference>
<evidence type="ECO:0000256" key="1">
    <source>
        <dbReference type="ARBA" id="ARBA00004251"/>
    </source>
</evidence>
<proteinExistence type="predicted"/>
<dbReference type="InterPro" id="IPR056953">
    <property type="entry name" value="CUT_N"/>
</dbReference>
<keyword evidence="6 9" id="KW-1133">Transmembrane helix</keyword>
<evidence type="ECO:0000256" key="6">
    <source>
        <dbReference type="ARBA" id="ARBA00022989"/>
    </source>
</evidence>
<dbReference type="InterPro" id="IPR001507">
    <property type="entry name" value="ZP_dom"/>
</dbReference>
<evidence type="ECO:0000313" key="13">
    <source>
        <dbReference type="WBParaSite" id="MBELARI_LOCUS15735"/>
    </source>
</evidence>
<accession>A0AAF3EP24</accession>
<feature type="domain" description="ZP" evidence="11">
    <location>
        <begin position="39"/>
        <end position="266"/>
    </location>
</feature>
<dbReference type="InterPro" id="IPR051962">
    <property type="entry name" value="Cuticlin"/>
</dbReference>
<keyword evidence="4 9" id="KW-0812">Transmembrane</keyword>
<evidence type="ECO:0000313" key="12">
    <source>
        <dbReference type="Proteomes" id="UP000887575"/>
    </source>
</evidence>
<dbReference type="AlphaFoldDB" id="A0AAF3EP24"/>
<keyword evidence="12" id="KW-1185">Reference proteome</keyword>
<dbReference type="GO" id="GO:0042302">
    <property type="term" value="F:structural constituent of cuticle"/>
    <property type="evidence" value="ECO:0007669"/>
    <property type="project" value="UniProtKB-KW"/>
</dbReference>
<dbReference type="Pfam" id="PF25301">
    <property type="entry name" value="CUT_C"/>
    <property type="match status" value="1"/>
</dbReference>
<evidence type="ECO:0000256" key="2">
    <source>
        <dbReference type="ARBA" id="ARBA00022460"/>
    </source>
</evidence>
<reference evidence="13" key="1">
    <citation type="submission" date="2024-02" db="UniProtKB">
        <authorList>
            <consortium name="WormBaseParasite"/>
        </authorList>
    </citation>
    <scope>IDENTIFICATION</scope>
</reference>
<evidence type="ECO:0000256" key="10">
    <source>
        <dbReference type="SAM" id="SignalP"/>
    </source>
</evidence>
<protein>
    <submittedName>
        <fullName evidence="13">ZP domain-containing protein</fullName>
    </submittedName>
</protein>
<dbReference type="PANTHER" id="PTHR22907:SF56">
    <property type="entry name" value="TRANSMEMBRANE PROTEIN RAM-5"/>
    <property type="match status" value="1"/>
</dbReference>
<feature type="transmembrane region" description="Helical" evidence="9">
    <location>
        <begin position="611"/>
        <end position="631"/>
    </location>
</feature>
<dbReference type="PROSITE" id="PS51034">
    <property type="entry name" value="ZP_2"/>
    <property type="match status" value="1"/>
</dbReference>
<keyword evidence="2" id="KW-0193">Cuticle</keyword>
<evidence type="ECO:0000256" key="5">
    <source>
        <dbReference type="ARBA" id="ARBA00022729"/>
    </source>
</evidence>
<evidence type="ECO:0000256" key="7">
    <source>
        <dbReference type="ARBA" id="ARBA00023136"/>
    </source>
</evidence>
<feature type="region of interest" description="Disordered" evidence="8">
    <location>
        <begin position="411"/>
        <end position="435"/>
    </location>
</feature>
<dbReference type="GO" id="GO:0005886">
    <property type="term" value="C:plasma membrane"/>
    <property type="evidence" value="ECO:0007669"/>
    <property type="project" value="UniProtKB-SubCell"/>
</dbReference>
<evidence type="ECO:0000256" key="4">
    <source>
        <dbReference type="ARBA" id="ARBA00022692"/>
    </source>
</evidence>
<comment type="subcellular location">
    <subcellularLocation>
        <location evidence="1">Cell membrane</location>
        <topology evidence="1">Single-pass type I membrane protein</topology>
    </subcellularLocation>
</comment>
<evidence type="ECO:0000256" key="9">
    <source>
        <dbReference type="SAM" id="Phobius"/>
    </source>
</evidence>
<dbReference type="WBParaSite" id="MBELARI_LOCUS15735">
    <property type="protein sequence ID" value="MBELARI_LOCUS15735"/>
    <property type="gene ID" value="MBELARI_LOCUS15735"/>
</dbReference>
<keyword evidence="5 10" id="KW-0732">Signal</keyword>
<dbReference type="InterPro" id="IPR057475">
    <property type="entry name" value="CUT_C"/>
</dbReference>
<dbReference type="Pfam" id="PF25057">
    <property type="entry name" value="CUT_N"/>
    <property type="match status" value="1"/>
</dbReference>
<dbReference type="SMART" id="SM00241">
    <property type="entry name" value="ZP"/>
    <property type="match status" value="1"/>
</dbReference>
<keyword evidence="7 9" id="KW-0472">Membrane</keyword>
<sequence>MKMRRFFSLDRILLLSIIIQIVLCSDFEYARIIGNPRLKCGENSLLLQIETSVAFQGRIYVVDKPEFPSCSSNFLSNLSPNGTILLNFERCFEETKHKNGSRIFDAFVAVSFHPIVMTTADRIFSVKCIDERNIGSIQEKPNVTCSHIIRQASQWDLFSPQFHLGDSIVHDWSCTFPPKEEGQFLGILTFCNAVSQSGKIIHLIDENGCIIDLELLGDLSYSNYQVKIYGRAKIFRFIAGEKMRFECKLQMCRRGIGGCNQSLLPPKCSFTKEELLKRHELRKARLSSSKDDFRTKLMTETVHFEREVDVMSEWITVHHNEYTNVEKLRERYILTAAVNHSLIEIRMPSTQRPFLMDISFRDVHNKTLWTTSPPNIQSFQVGSQPVKRVPELMKIENFNFESIDEMHPDFNQFQSSDNVPSTQNHPGRLSPVSSTPLLTPLQRAVTVFSTTPTSTTKSITFSNRRTILTKQNEKWDSNGDFELVLEPLRWNDPSSQSPSTPLPFDFIPKVTTTRRPPFKQSSDNDLELMNINTEESPFEEMSSEEMGRAPPPIDNDVQEQFENHREQWRLDDSKGVEGNDTNDPLRSIGAQCANRTVNTSKSKWTSMNDILLAWSFGSLVVWVVLAVVFFYRHSNQKTDWVRRRQVISQACIIHPEHPWTHRDAFVEDKKEAKERN</sequence>
<organism evidence="12 13">
    <name type="scientific">Mesorhabditis belari</name>
    <dbReference type="NCBI Taxonomy" id="2138241"/>
    <lineage>
        <taxon>Eukaryota</taxon>
        <taxon>Metazoa</taxon>
        <taxon>Ecdysozoa</taxon>
        <taxon>Nematoda</taxon>
        <taxon>Chromadorea</taxon>
        <taxon>Rhabditida</taxon>
        <taxon>Rhabditina</taxon>
        <taxon>Rhabditomorpha</taxon>
        <taxon>Rhabditoidea</taxon>
        <taxon>Rhabditidae</taxon>
        <taxon>Mesorhabditinae</taxon>
        <taxon>Mesorhabditis</taxon>
    </lineage>
</organism>
<feature type="signal peptide" evidence="10">
    <location>
        <begin position="1"/>
        <end position="24"/>
    </location>
</feature>
<name>A0AAF3EP24_9BILA</name>
<evidence type="ECO:0000256" key="8">
    <source>
        <dbReference type="SAM" id="MobiDB-lite"/>
    </source>
</evidence>
<evidence type="ECO:0000259" key="11">
    <source>
        <dbReference type="PROSITE" id="PS51034"/>
    </source>
</evidence>